<dbReference type="Proteomes" id="UP001596328">
    <property type="component" value="Unassembled WGS sequence"/>
</dbReference>
<dbReference type="InterPro" id="IPR010074">
    <property type="entry name" value="PRibForGlyAmidine_synth_PurL"/>
</dbReference>
<evidence type="ECO:0000313" key="3">
    <source>
        <dbReference type="EMBL" id="MFC6726456.1"/>
    </source>
</evidence>
<protein>
    <submittedName>
        <fullName evidence="3">AIR synthase-related protein</fullName>
    </submittedName>
</protein>
<comment type="caution">
    <text evidence="3">The sequence shown here is derived from an EMBL/GenBank/DDBJ whole genome shotgun (WGS) entry which is preliminary data.</text>
</comment>
<dbReference type="EMBL" id="JBHSWU010001127">
    <property type="protein sequence ID" value="MFC6726456.1"/>
    <property type="molecule type" value="Genomic_DNA"/>
</dbReference>
<dbReference type="InterPro" id="IPR036676">
    <property type="entry name" value="PurM-like_C_sf"/>
</dbReference>
<keyword evidence="4" id="KW-1185">Reference proteome</keyword>
<gene>
    <name evidence="3" type="ORF">ACFQE1_19220</name>
</gene>
<dbReference type="Gene3D" id="3.90.650.10">
    <property type="entry name" value="PurM-like C-terminal domain"/>
    <property type="match status" value="1"/>
</dbReference>
<proteinExistence type="predicted"/>
<feature type="region of interest" description="Disordered" evidence="1">
    <location>
        <begin position="234"/>
        <end position="263"/>
    </location>
</feature>
<feature type="domain" description="PurM-like C-terminal" evidence="2">
    <location>
        <begin position="3"/>
        <end position="131"/>
    </location>
</feature>
<dbReference type="PANTHER" id="PTHR43555:SF1">
    <property type="entry name" value="PHOSPHORIBOSYLFORMYLGLYCINAMIDINE SYNTHASE SUBUNIT PURL"/>
    <property type="match status" value="1"/>
</dbReference>
<dbReference type="Pfam" id="PF02769">
    <property type="entry name" value="AIRS_C"/>
    <property type="match status" value="1"/>
</dbReference>
<name>A0ABD5S4C9_9EURY</name>
<feature type="region of interest" description="Disordered" evidence="1">
    <location>
        <begin position="1"/>
        <end position="20"/>
    </location>
</feature>
<evidence type="ECO:0000313" key="4">
    <source>
        <dbReference type="Proteomes" id="UP001596328"/>
    </source>
</evidence>
<organism evidence="3 4">
    <name type="scientific">Halobium palmae</name>
    <dbReference type="NCBI Taxonomy" id="1776492"/>
    <lineage>
        <taxon>Archaea</taxon>
        <taxon>Methanobacteriati</taxon>
        <taxon>Methanobacteriota</taxon>
        <taxon>Stenosarchaea group</taxon>
        <taxon>Halobacteria</taxon>
        <taxon>Halobacteriales</taxon>
        <taxon>Haloferacaceae</taxon>
        <taxon>Halobium</taxon>
    </lineage>
</organism>
<sequence length="263" mass="27815">ASFASEDLAEDAETEDRPAVQVGDPYAEKLLIECNEALIDEGLVLSARDLGAAGLGGASSELVAKGGHGARIDLDRVHQREPNMSPLEILLAESQERMCYEVAPEDVDRVRDLAARFDLGCSVVGEVTEGNYVCTFPADGAGDERGNGERETVVDVPAEFLADGAPTNDLDSVDPVQPDRDLPDVALAEAFEAVVSDPTTASKEWVYRQYDHEVGLRTAVDPGDDAAVMAMYETETGRNAGEGEVADDAEAEVGDDADGEGIG</sequence>
<dbReference type="PANTHER" id="PTHR43555">
    <property type="entry name" value="PHOSPHORIBOSYLFORMYLGLYCINAMIDINE SYNTHASE SUBUNIT PURL"/>
    <property type="match status" value="1"/>
</dbReference>
<evidence type="ECO:0000259" key="2">
    <source>
        <dbReference type="Pfam" id="PF02769"/>
    </source>
</evidence>
<reference evidence="3 4" key="1">
    <citation type="journal article" date="2019" name="Int. J. Syst. Evol. Microbiol.">
        <title>The Global Catalogue of Microorganisms (GCM) 10K type strain sequencing project: providing services to taxonomists for standard genome sequencing and annotation.</title>
        <authorList>
            <consortium name="The Broad Institute Genomics Platform"/>
            <consortium name="The Broad Institute Genome Sequencing Center for Infectious Disease"/>
            <person name="Wu L."/>
            <person name="Ma J."/>
        </authorList>
    </citation>
    <scope>NUCLEOTIDE SEQUENCE [LARGE SCALE GENOMIC DNA]</scope>
    <source>
        <strain evidence="3 4">NBRC 111368</strain>
    </source>
</reference>
<feature type="non-terminal residue" evidence="3">
    <location>
        <position position="263"/>
    </location>
</feature>
<dbReference type="Gene3D" id="3.30.1330.10">
    <property type="entry name" value="PurM-like, N-terminal domain"/>
    <property type="match status" value="1"/>
</dbReference>
<evidence type="ECO:0000256" key="1">
    <source>
        <dbReference type="SAM" id="MobiDB-lite"/>
    </source>
</evidence>
<dbReference type="InterPro" id="IPR036921">
    <property type="entry name" value="PurM-like_N_sf"/>
</dbReference>
<accession>A0ABD5S4C9</accession>
<dbReference type="InterPro" id="IPR010918">
    <property type="entry name" value="PurM-like_C_dom"/>
</dbReference>
<feature type="compositionally biased region" description="Acidic residues" evidence="1">
    <location>
        <begin position="244"/>
        <end position="263"/>
    </location>
</feature>
<dbReference type="AlphaFoldDB" id="A0ABD5S4C9"/>
<feature type="non-terminal residue" evidence="3">
    <location>
        <position position="1"/>
    </location>
</feature>
<dbReference type="SUPFAM" id="SSF56042">
    <property type="entry name" value="PurM C-terminal domain-like"/>
    <property type="match status" value="1"/>
</dbReference>